<dbReference type="SUPFAM" id="SSF69279">
    <property type="entry name" value="Phage tail proteins"/>
    <property type="match status" value="1"/>
</dbReference>
<evidence type="ECO:0000313" key="2">
    <source>
        <dbReference type="Proteomes" id="UP000215596"/>
    </source>
</evidence>
<accession>A0A268EH61</accession>
<dbReference type="Proteomes" id="UP000215596">
    <property type="component" value="Unassembled WGS sequence"/>
</dbReference>
<comment type="caution">
    <text evidence="1">The sequence shown here is derived from an EMBL/GenBank/DDBJ whole genome shotgun (WGS) entry which is preliminary data.</text>
</comment>
<organism evidence="1 2">
    <name type="scientific">Paenibacillus campinasensis</name>
    <dbReference type="NCBI Taxonomy" id="66347"/>
    <lineage>
        <taxon>Bacteria</taxon>
        <taxon>Bacillati</taxon>
        <taxon>Bacillota</taxon>
        <taxon>Bacilli</taxon>
        <taxon>Bacillales</taxon>
        <taxon>Paenibacillaceae</taxon>
        <taxon>Paenibacillus</taxon>
    </lineage>
</organism>
<dbReference type="AlphaFoldDB" id="A0A268EH61"/>
<proteinExistence type="predicted"/>
<gene>
    <name evidence="1" type="ORF">CHH67_22705</name>
</gene>
<sequence length="148" mass="16392">MAGPMDAKRVISGNFGFLYDQDGNWLSNTTAVEASIEIGMEEVRLAGTRWLGNKTTTLKGSGSISGYMVTSEWIEKMNQVTDDASSPFVTELQVVLDDPESFGAYRVRLKNVTFDTIPVINFEVGSIVEQEYTFVFSGYEVIDAIRPN</sequence>
<dbReference type="Pfam" id="PF09393">
    <property type="entry name" value="DUF2001"/>
    <property type="match status" value="1"/>
</dbReference>
<reference evidence="1 2" key="1">
    <citation type="submission" date="2017-07" db="EMBL/GenBank/DDBJ databases">
        <title>Isolation and whole genome analysis of endospore-forming bacteria from heroin.</title>
        <authorList>
            <person name="Kalinowski J."/>
            <person name="Ahrens B."/>
            <person name="Al-Dilaimi A."/>
            <person name="Winkler A."/>
            <person name="Wibberg D."/>
            <person name="Schleenbecker U."/>
            <person name="Ruckert C."/>
            <person name="Wolfel R."/>
            <person name="Grass G."/>
        </authorList>
    </citation>
    <scope>NUCLEOTIDE SEQUENCE [LARGE SCALE GENOMIC DNA]</scope>
    <source>
        <strain evidence="1 2">7537-G1</strain>
    </source>
</reference>
<dbReference type="InterPro" id="IPR018989">
    <property type="entry name" value="DUF2001"/>
</dbReference>
<dbReference type="Gene3D" id="2.30.110.40">
    <property type="entry name" value="Phage tail tube protein"/>
    <property type="match status" value="1"/>
</dbReference>
<dbReference type="EMBL" id="NPBY01000079">
    <property type="protein sequence ID" value="PAD72453.1"/>
    <property type="molecule type" value="Genomic_DNA"/>
</dbReference>
<protein>
    <submittedName>
        <fullName evidence="1">Phage portal protein</fullName>
    </submittedName>
</protein>
<dbReference type="OrthoDB" id="1697482at2"/>
<dbReference type="InterPro" id="IPR038628">
    <property type="entry name" value="XkdM-like_sf"/>
</dbReference>
<evidence type="ECO:0000313" key="1">
    <source>
        <dbReference type="EMBL" id="PAD72453.1"/>
    </source>
</evidence>
<dbReference type="RefSeq" id="WP_095267652.1">
    <property type="nucleotide sequence ID" value="NZ_NPBY01000079.1"/>
</dbReference>
<name>A0A268EH61_9BACL</name>